<feature type="compositionally biased region" description="Basic residues" evidence="1">
    <location>
        <begin position="197"/>
        <end position="207"/>
    </location>
</feature>
<keyword evidence="3" id="KW-1185">Reference proteome</keyword>
<evidence type="ECO:0000313" key="2">
    <source>
        <dbReference type="EMBL" id="KAL0106744.1"/>
    </source>
</evidence>
<feature type="region of interest" description="Disordered" evidence="1">
    <location>
        <begin position="104"/>
        <end position="127"/>
    </location>
</feature>
<dbReference type="AlphaFoldDB" id="A0AAW2EW70"/>
<gene>
    <name evidence="2" type="ORF">PUN28_015351</name>
</gene>
<feature type="region of interest" description="Disordered" evidence="1">
    <location>
        <begin position="192"/>
        <end position="226"/>
    </location>
</feature>
<reference evidence="2 3" key="1">
    <citation type="submission" date="2023-03" db="EMBL/GenBank/DDBJ databases">
        <title>High recombination rates correlate with genetic variation in Cardiocondyla obscurior ants.</title>
        <authorList>
            <person name="Errbii M."/>
        </authorList>
    </citation>
    <scope>NUCLEOTIDE SEQUENCE [LARGE SCALE GENOMIC DNA]</scope>
    <source>
        <strain evidence="2">Alpha-2009</strain>
        <tissue evidence="2">Whole body</tissue>
    </source>
</reference>
<feature type="region of interest" description="Disordered" evidence="1">
    <location>
        <begin position="142"/>
        <end position="164"/>
    </location>
</feature>
<evidence type="ECO:0000256" key="1">
    <source>
        <dbReference type="SAM" id="MobiDB-lite"/>
    </source>
</evidence>
<comment type="caution">
    <text evidence="2">The sequence shown here is derived from an EMBL/GenBank/DDBJ whole genome shotgun (WGS) entry which is preliminary data.</text>
</comment>
<organism evidence="2 3">
    <name type="scientific">Cardiocondyla obscurior</name>
    <dbReference type="NCBI Taxonomy" id="286306"/>
    <lineage>
        <taxon>Eukaryota</taxon>
        <taxon>Metazoa</taxon>
        <taxon>Ecdysozoa</taxon>
        <taxon>Arthropoda</taxon>
        <taxon>Hexapoda</taxon>
        <taxon>Insecta</taxon>
        <taxon>Pterygota</taxon>
        <taxon>Neoptera</taxon>
        <taxon>Endopterygota</taxon>
        <taxon>Hymenoptera</taxon>
        <taxon>Apocrita</taxon>
        <taxon>Aculeata</taxon>
        <taxon>Formicoidea</taxon>
        <taxon>Formicidae</taxon>
        <taxon>Myrmicinae</taxon>
        <taxon>Cardiocondyla</taxon>
    </lineage>
</organism>
<evidence type="ECO:0000313" key="3">
    <source>
        <dbReference type="Proteomes" id="UP001430953"/>
    </source>
</evidence>
<proteinExistence type="predicted"/>
<dbReference type="Proteomes" id="UP001430953">
    <property type="component" value="Unassembled WGS sequence"/>
</dbReference>
<name>A0AAW2EW70_9HYME</name>
<sequence length="226" mass="25251">MHARGPKVAAAGIRGRNFKGAAAEPVWGLASRKDGQCTVEILCVKSGASGAHLNHVGGTLKAIRTSERPRTAGPSARKISVLDTAERLPLPHCFNDGTLRPVSTGRLVKSPRSRGIQSRTKDPESRTNRIIRYSNLIGGNFPKFTSPARARSEDPKRFGGVQSRELDRAEERRLRLGIVRFAERILNRAMDNDSRRLHSQPGHRRSDRGRSHCERKRERERERARA</sequence>
<dbReference type="EMBL" id="JADYXP020000017">
    <property type="protein sequence ID" value="KAL0106744.1"/>
    <property type="molecule type" value="Genomic_DNA"/>
</dbReference>
<protein>
    <submittedName>
        <fullName evidence="2">Uncharacterized protein</fullName>
    </submittedName>
</protein>
<feature type="compositionally biased region" description="Basic and acidic residues" evidence="1">
    <location>
        <begin position="208"/>
        <end position="226"/>
    </location>
</feature>
<accession>A0AAW2EW70</accession>